<accession>A0A2K8MFC4</accession>
<dbReference type="Proteomes" id="UP000229081">
    <property type="component" value="Chromosome"/>
</dbReference>
<dbReference type="EMBL" id="CP024923">
    <property type="protein sequence ID" value="ATY32573.1"/>
    <property type="molecule type" value="Genomic_DNA"/>
</dbReference>
<dbReference type="GO" id="GO:0003677">
    <property type="term" value="F:DNA binding"/>
    <property type="evidence" value="ECO:0007669"/>
    <property type="project" value="InterPro"/>
</dbReference>
<keyword evidence="6" id="KW-1185">Reference proteome</keyword>
<feature type="domain" description="Tyr recombinase" evidence="4">
    <location>
        <begin position="55"/>
        <end position="183"/>
    </location>
</feature>
<gene>
    <name evidence="5" type="ORF">CVN68_11785</name>
</gene>
<reference evidence="5 6" key="1">
    <citation type="submission" date="2017-11" db="EMBL/GenBank/DDBJ databases">
        <title>Complete genome sequence of Sphingomonas sp. Strain Cra20, a psychrotolerant potential plant growth promoting rhizobacteria.</title>
        <authorList>
            <person name="Luo Y."/>
        </authorList>
    </citation>
    <scope>NUCLEOTIDE SEQUENCE [LARGE SCALE GENOMIC DNA]</scope>
    <source>
        <strain evidence="5 6">Cra20</strain>
    </source>
</reference>
<protein>
    <recommendedName>
        <fullName evidence="4">Tyr recombinase domain-containing protein</fullName>
    </recommendedName>
</protein>
<keyword evidence="2" id="KW-0229">DNA integration</keyword>
<evidence type="ECO:0000256" key="1">
    <source>
        <dbReference type="ARBA" id="ARBA00008857"/>
    </source>
</evidence>
<dbReference type="InterPro" id="IPR002104">
    <property type="entry name" value="Integrase_catalytic"/>
</dbReference>
<dbReference type="GO" id="GO:0015074">
    <property type="term" value="P:DNA integration"/>
    <property type="evidence" value="ECO:0007669"/>
    <property type="project" value="UniProtKB-KW"/>
</dbReference>
<dbReference type="InterPro" id="IPR050808">
    <property type="entry name" value="Phage_Integrase"/>
</dbReference>
<dbReference type="SUPFAM" id="SSF56349">
    <property type="entry name" value="DNA breaking-rejoining enzymes"/>
    <property type="match status" value="1"/>
</dbReference>
<dbReference type="AlphaFoldDB" id="A0A2K8MFC4"/>
<dbReference type="InterPro" id="IPR011010">
    <property type="entry name" value="DNA_brk_join_enz"/>
</dbReference>
<dbReference type="GO" id="GO:0006310">
    <property type="term" value="P:DNA recombination"/>
    <property type="evidence" value="ECO:0007669"/>
    <property type="project" value="UniProtKB-KW"/>
</dbReference>
<dbReference type="Gene3D" id="1.10.443.10">
    <property type="entry name" value="Intergrase catalytic core"/>
    <property type="match status" value="1"/>
</dbReference>
<comment type="similarity">
    <text evidence="1">Belongs to the 'phage' integrase family.</text>
</comment>
<sequence>MGFAERDGEPSSGIERVLDAARARGLIASPWENPARWRGHLAHLLPPRRKLTARGHQAAMPFEEIPQFIYKLRQRSALAARALELTILCATRTNETLKAKRKEFDLERRAWIVPAERTKMRREHRIPLSDRAVGIVAPLCEQLKSDDYVFAVSEGNPLSQMSMMMLLRRMGYGDYTVHGTASP</sequence>
<dbReference type="InterPro" id="IPR013762">
    <property type="entry name" value="Integrase-like_cat_sf"/>
</dbReference>
<proteinExistence type="inferred from homology"/>
<name>A0A2K8MFC4_9SPHN</name>
<dbReference type="Pfam" id="PF00589">
    <property type="entry name" value="Phage_integrase"/>
    <property type="match status" value="1"/>
</dbReference>
<keyword evidence="3" id="KW-0233">DNA recombination</keyword>
<evidence type="ECO:0000313" key="6">
    <source>
        <dbReference type="Proteomes" id="UP000229081"/>
    </source>
</evidence>
<evidence type="ECO:0000259" key="4">
    <source>
        <dbReference type="PROSITE" id="PS51898"/>
    </source>
</evidence>
<evidence type="ECO:0000256" key="2">
    <source>
        <dbReference type="ARBA" id="ARBA00022908"/>
    </source>
</evidence>
<evidence type="ECO:0000256" key="3">
    <source>
        <dbReference type="ARBA" id="ARBA00023172"/>
    </source>
</evidence>
<dbReference type="KEGG" id="sphc:CVN68_11785"/>
<dbReference type="PROSITE" id="PS51898">
    <property type="entry name" value="TYR_RECOMBINASE"/>
    <property type="match status" value="1"/>
</dbReference>
<organism evidence="5 6">
    <name type="scientific">Sphingomonas psychrotolerans</name>
    <dbReference type="NCBI Taxonomy" id="1327635"/>
    <lineage>
        <taxon>Bacteria</taxon>
        <taxon>Pseudomonadati</taxon>
        <taxon>Pseudomonadota</taxon>
        <taxon>Alphaproteobacteria</taxon>
        <taxon>Sphingomonadales</taxon>
        <taxon>Sphingomonadaceae</taxon>
        <taxon>Sphingomonas</taxon>
    </lineage>
</organism>
<dbReference type="PANTHER" id="PTHR30629:SF2">
    <property type="entry name" value="PROPHAGE INTEGRASE INTS-RELATED"/>
    <property type="match status" value="1"/>
</dbReference>
<dbReference type="PANTHER" id="PTHR30629">
    <property type="entry name" value="PROPHAGE INTEGRASE"/>
    <property type="match status" value="1"/>
</dbReference>
<evidence type="ECO:0000313" key="5">
    <source>
        <dbReference type="EMBL" id="ATY32573.1"/>
    </source>
</evidence>